<sequence length="202" mass="22763">MTVSAKNKDQKLFHGQKFMKKHPKLSSDVLKHQRRPLLGDDPIKQHDLEYFHQVGEYPLMRTNNEGEIATIYPDFTASYKPQQPDMQFNHYESAGVHSPDTQSSSFNWPSIEEWLGSGSNEALENIGVGDFKSNIGNISYNIENENLDDPHNKENSMIIGSGEIPSFFFKENLNDINGGIISEGGFPSLHELSQSLQSSAFE</sequence>
<keyword evidence="2" id="KW-1185">Reference proteome</keyword>
<name>A0AAV0AKZ7_PHAPC</name>
<evidence type="ECO:0000313" key="2">
    <source>
        <dbReference type="Proteomes" id="UP001153365"/>
    </source>
</evidence>
<dbReference type="Proteomes" id="UP001153365">
    <property type="component" value="Unassembled WGS sequence"/>
</dbReference>
<gene>
    <name evidence="1" type="ORF">PPACK8108_LOCUS2695</name>
</gene>
<proteinExistence type="predicted"/>
<dbReference type="AlphaFoldDB" id="A0AAV0AKZ7"/>
<organism evidence="1 2">
    <name type="scientific">Phakopsora pachyrhizi</name>
    <name type="common">Asian soybean rust disease fungus</name>
    <dbReference type="NCBI Taxonomy" id="170000"/>
    <lineage>
        <taxon>Eukaryota</taxon>
        <taxon>Fungi</taxon>
        <taxon>Dikarya</taxon>
        <taxon>Basidiomycota</taxon>
        <taxon>Pucciniomycotina</taxon>
        <taxon>Pucciniomycetes</taxon>
        <taxon>Pucciniales</taxon>
        <taxon>Phakopsoraceae</taxon>
        <taxon>Phakopsora</taxon>
    </lineage>
</organism>
<reference evidence="1" key="1">
    <citation type="submission" date="2022-06" db="EMBL/GenBank/DDBJ databases">
        <authorList>
            <consortium name="SYNGENTA / RWTH Aachen University"/>
        </authorList>
    </citation>
    <scope>NUCLEOTIDE SEQUENCE</scope>
</reference>
<accession>A0AAV0AKZ7</accession>
<dbReference type="EMBL" id="CALTRL010000450">
    <property type="protein sequence ID" value="CAH7668222.1"/>
    <property type="molecule type" value="Genomic_DNA"/>
</dbReference>
<evidence type="ECO:0000313" key="1">
    <source>
        <dbReference type="EMBL" id="CAH7668222.1"/>
    </source>
</evidence>
<comment type="caution">
    <text evidence="1">The sequence shown here is derived from an EMBL/GenBank/DDBJ whole genome shotgun (WGS) entry which is preliminary data.</text>
</comment>
<protein>
    <submittedName>
        <fullName evidence="1">Uncharacterized protein</fullName>
    </submittedName>
</protein>